<sequence>MANPDRPCLHENFDAFVEVNRVTASDDAPTVVGYHADIKVNCHDCDEPFRWTGLQAGLSMSGPMCSVDETELRAPLRPASADPDFGLGLPGFAVRYREA</sequence>
<dbReference type="Proteomes" id="UP001596154">
    <property type="component" value="Unassembled WGS sequence"/>
</dbReference>
<comment type="caution">
    <text evidence="1">The sequence shown here is derived from an EMBL/GenBank/DDBJ whole genome shotgun (WGS) entry which is preliminary data.</text>
</comment>
<protein>
    <submittedName>
        <fullName evidence="1">Uncharacterized protein</fullName>
    </submittedName>
</protein>
<evidence type="ECO:0000313" key="1">
    <source>
        <dbReference type="EMBL" id="MFC5635882.1"/>
    </source>
</evidence>
<keyword evidence="2" id="KW-1185">Reference proteome</keyword>
<dbReference type="RefSeq" id="WP_381022843.1">
    <property type="nucleotide sequence ID" value="NZ_JBHSNY010000006.1"/>
</dbReference>
<organism evidence="1 2">
    <name type="scientific">Streptomyces bullii</name>
    <dbReference type="NCBI Taxonomy" id="349910"/>
    <lineage>
        <taxon>Bacteria</taxon>
        <taxon>Bacillati</taxon>
        <taxon>Actinomycetota</taxon>
        <taxon>Actinomycetes</taxon>
        <taxon>Kitasatosporales</taxon>
        <taxon>Streptomycetaceae</taxon>
        <taxon>Streptomyces</taxon>
    </lineage>
</organism>
<gene>
    <name evidence="1" type="ORF">ACFPZJ_19205</name>
</gene>
<name>A0ABW0UTA1_9ACTN</name>
<dbReference type="EMBL" id="JBHSNY010000006">
    <property type="protein sequence ID" value="MFC5635882.1"/>
    <property type="molecule type" value="Genomic_DNA"/>
</dbReference>
<evidence type="ECO:0000313" key="2">
    <source>
        <dbReference type="Proteomes" id="UP001596154"/>
    </source>
</evidence>
<proteinExistence type="predicted"/>
<reference evidence="2" key="1">
    <citation type="journal article" date="2019" name="Int. J. Syst. Evol. Microbiol.">
        <title>The Global Catalogue of Microorganisms (GCM) 10K type strain sequencing project: providing services to taxonomists for standard genome sequencing and annotation.</title>
        <authorList>
            <consortium name="The Broad Institute Genomics Platform"/>
            <consortium name="The Broad Institute Genome Sequencing Center for Infectious Disease"/>
            <person name="Wu L."/>
            <person name="Ma J."/>
        </authorList>
    </citation>
    <scope>NUCLEOTIDE SEQUENCE [LARGE SCALE GENOMIC DNA]</scope>
    <source>
        <strain evidence="2">CGMCC 4.7248</strain>
    </source>
</reference>
<accession>A0ABW0UTA1</accession>